<dbReference type="GO" id="GO:0016301">
    <property type="term" value="F:kinase activity"/>
    <property type="evidence" value="ECO:0007669"/>
    <property type="project" value="UniProtKB-KW"/>
</dbReference>
<dbReference type="SUPFAM" id="SSF47384">
    <property type="entry name" value="Homodimeric domain of signal transducing histidine kinase"/>
    <property type="match status" value="1"/>
</dbReference>
<keyword evidence="10" id="KW-0067">ATP-binding</keyword>
<evidence type="ECO:0000256" key="13">
    <source>
        <dbReference type="ARBA" id="ARBA00023136"/>
    </source>
</evidence>
<comment type="caution">
    <text evidence="19">The sequence shown here is derived from an EMBL/GenBank/DDBJ whole genome shotgun (WGS) entry which is preliminary data.</text>
</comment>
<dbReference type="InterPro" id="IPR004358">
    <property type="entry name" value="Sig_transdc_His_kin-like_C"/>
</dbReference>
<dbReference type="SMART" id="SM00387">
    <property type="entry name" value="HATPase_c"/>
    <property type="match status" value="1"/>
</dbReference>
<feature type="compositionally biased region" description="Basic and acidic residues" evidence="15">
    <location>
        <begin position="7"/>
        <end position="16"/>
    </location>
</feature>
<dbReference type="Gene3D" id="6.10.340.10">
    <property type="match status" value="1"/>
</dbReference>
<dbReference type="CDD" id="cd00075">
    <property type="entry name" value="HATPase"/>
    <property type="match status" value="1"/>
</dbReference>
<dbReference type="CDD" id="cd06225">
    <property type="entry name" value="HAMP"/>
    <property type="match status" value="1"/>
</dbReference>
<sequence>MTAGTPEEERGADSEGQRSVPPSGLPAPGGRWRDGETGLTRTYLFAQRAARALVRGVHTNWRRSLHLRVISTTLVLSLLVMVGLGYAMISQVRGGLLDAKITTAVTDHRAGLNYALAELQENDGGDRDRLLYNLASELTSRSGDTGLYSVVILPSVSDELGWATGEGSVPPRLIEQVRQSEANDQQYHTYTRVTTEQGEEEPALVVGAQLTHAYELYYLFPLQHEQEILDLVQNTVALVAVLLVILLGLIAFVITRQVVSPVRSAAQSAERLAAGDLTERMTVQGEDDLARLAVSFNDMAGNLEEKIKELEELSKLQRQFVSDVSHELRTPLTTIKMAGDLLFDDRDELEPTMRRSVELLQSQVERFEELLADLLEISRHDAGAATLGIESADVRDAVMRAVGDAEQIAERRGIKVVLRLPAEPCLAEFDTRRINRILRNLVVNAIEHSEGRDVVVTAAGDRDAVAVAVRDYGVGLKEGEEHLCFDRFWRADPARVRTTGGTGLGLSIAKEDAVLHGGWLQAWGLPGQGSQFRLSLPRRSGSELRGSPLPLVPPEIALGRTFTAFGDKDGAVGPKPAANGHARPERIPGRGDREGAQSGAADDTSVRSERDPREGGEDGS</sequence>
<dbReference type="Pfam" id="PF00512">
    <property type="entry name" value="HisKA"/>
    <property type="match status" value="1"/>
</dbReference>
<dbReference type="Gene3D" id="1.10.287.130">
    <property type="match status" value="1"/>
</dbReference>
<keyword evidence="6" id="KW-0808">Transferase</keyword>
<dbReference type="InterPro" id="IPR003594">
    <property type="entry name" value="HATPase_dom"/>
</dbReference>
<dbReference type="EC" id="2.7.13.3" evidence="3"/>
<keyword evidence="7 16" id="KW-0812">Transmembrane</keyword>
<keyword evidence="9 19" id="KW-0418">Kinase</keyword>
<organism evidence="19 20">
    <name type="scientific">Nocardiopsis tropica</name>
    <dbReference type="NCBI Taxonomy" id="109330"/>
    <lineage>
        <taxon>Bacteria</taxon>
        <taxon>Bacillati</taxon>
        <taxon>Actinomycetota</taxon>
        <taxon>Actinomycetes</taxon>
        <taxon>Streptosporangiales</taxon>
        <taxon>Nocardiopsidaceae</taxon>
        <taxon>Nocardiopsis</taxon>
    </lineage>
</organism>
<feature type="transmembrane region" description="Helical" evidence="16">
    <location>
        <begin position="65"/>
        <end position="89"/>
    </location>
</feature>
<reference evidence="19 20" key="1">
    <citation type="submission" date="2023-07" db="EMBL/GenBank/DDBJ databases">
        <authorList>
            <person name="Girao M."/>
            <person name="Carvalho M.F."/>
        </authorList>
    </citation>
    <scope>NUCLEOTIDE SEQUENCE [LARGE SCALE GENOMIC DNA]</scope>
    <source>
        <strain evidence="19 20">66/93</strain>
    </source>
</reference>
<dbReference type="Pfam" id="PF02518">
    <property type="entry name" value="HATPase_c"/>
    <property type="match status" value="1"/>
</dbReference>
<dbReference type="CDD" id="cd00082">
    <property type="entry name" value="HisKA"/>
    <property type="match status" value="1"/>
</dbReference>
<dbReference type="PRINTS" id="PR00344">
    <property type="entry name" value="BCTRLSENSOR"/>
</dbReference>
<evidence type="ECO:0000256" key="3">
    <source>
        <dbReference type="ARBA" id="ARBA00012438"/>
    </source>
</evidence>
<evidence type="ECO:0000259" key="17">
    <source>
        <dbReference type="PROSITE" id="PS50109"/>
    </source>
</evidence>
<feature type="region of interest" description="Disordered" evidence="15">
    <location>
        <begin position="567"/>
        <end position="620"/>
    </location>
</feature>
<keyword evidence="11 16" id="KW-1133">Transmembrane helix</keyword>
<feature type="domain" description="Histidine kinase" evidence="17">
    <location>
        <begin position="323"/>
        <end position="540"/>
    </location>
</feature>
<keyword evidence="13 16" id="KW-0472">Membrane</keyword>
<evidence type="ECO:0000256" key="4">
    <source>
        <dbReference type="ARBA" id="ARBA00022475"/>
    </source>
</evidence>
<dbReference type="InterPro" id="IPR036890">
    <property type="entry name" value="HATPase_C_sf"/>
</dbReference>
<keyword evidence="5" id="KW-0597">Phosphoprotein</keyword>
<comment type="subcellular location">
    <subcellularLocation>
        <location evidence="2">Cell membrane</location>
        <topology evidence="2">Multi-pass membrane protein</topology>
    </subcellularLocation>
</comment>
<dbReference type="Gene3D" id="3.30.565.10">
    <property type="entry name" value="Histidine kinase-like ATPase, C-terminal domain"/>
    <property type="match status" value="1"/>
</dbReference>
<evidence type="ECO:0000256" key="10">
    <source>
        <dbReference type="ARBA" id="ARBA00022840"/>
    </source>
</evidence>
<evidence type="ECO:0000256" key="15">
    <source>
        <dbReference type="SAM" id="MobiDB-lite"/>
    </source>
</evidence>
<evidence type="ECO:0000256" key="8">
    <source>
        <dbReference type="ARBA" id="ARBA00022741"/>
    </source>
</evidence>
<dbReference type="SUPFAM" id="SSF55874">
    <property type="entry name" value="ATPase domain of HSP90 chaperone/DNA topoisomerase II/histidine kinase"/>
    <property type="match status" value="1"/>
</dbReference>
<evidence type="ECO:0000256" key="14">
    <source>
        <dbReference type="ARBA" id="ARBA00035305"/>
    </source>
</evidence>
<evidence type="ECO:0000256" key="9">
    <source>
        <dbReference type="ARBA" id="ARBA00022777"/>
    </source>
</evidence>
<feature type="compositionally biased region" description="Basic and acidic residues" evidence="15">
    <location>
        <begin position="604"/>
        <end position="620"/>
    </location>
</feature>
<dbReference type="InterPro" id="IPR003660">
    <property type="entry name" value="HAMP_dom"/>
</dbReference>
<evidence type="ECO:0000256" key="11">
    <source>
        <dbReference type="ARBA" id="ARBA00022989"/>
    </source>
</evidence>
<gene>
    <name evidence="19" type="primary">mtrB</name>
    <name evidence="19" type="ORF">Q8A49_15230</name>
</gene>
<comment type="catalytic activity">
    <reaction evidence="1">
        <text>ATP + protein L-histidine = ADP + protein N-phospho-L-histidine.</text>
        <dbReference type="EC" id="2.7.13.3"/>
    </reaction>
</comment>
<dbReference type="PANTHER" id="PTHR43547:SF2">
    <property type="entry name" value="HYBRID SIGNAL TRANSDUCTION HISTIDINE KINASE C"/>
    <property type="match status" value="1"/>
</dbReference>
<evidence type="ECO:0000256" key="7">
    <source>
        <dbReference type="ARBA" id="ARBA00022692"/>
    </source>
</evidence>
<keyword evidence="8" id="KW-0547">Nucleotide-binding</keyword>
<evidence type="ECO:0000256" key="12">
    <source>
        <dbReference type="ARBA" id="ARBA00023012"/>
    </source>
</evidence>
<feature type="transmembrane region" description="Helical" evidence="16">
    <location>
        <begin position="231"/>
        <end position="254"/>
    </location>
</feature>
<dbReference type="Proteomes" id="UP001348641">
    <property type="component" value="Unassembled WGS sequence"/>
</dbReference>
<keyword evidence="4" id="KW-1003">Cell membrane</keyword>
<evidence type="ECO:0000259" key="18">
    <source>
        <dbReference type="PROSITE" id="PS50885"/>
    </source>
</evidence>
<protein>
    <recommendedName>
        <fullName evidence="14">Sensor histidine kinase MtrB</fullName>
        <ecNumber evidence="3">2.7.13.3</ecNumber>
    </recommendedName>
</protein>
<evidence type="ECO:0000256" key="16">
    <source>
        <dbReference type="SAM" id="Phobius"/>
    </source>
</evidence>
<dbReference type="InterPro" id="IPR005467">
    <property type="entry name" value="His_kinase_dom"/>
</dbReference>
<keyword evidence="12" id="KW-0902">Two-component regulatory system</keyword>
<dbReference type="InterPro" id="IPR036097">
    <property type="entry name" value="HisK_dim/P_sf"/>
</dbReference>
<dbReference type="PROSITE" id="PS50885">
    <property type="entry name" value="HAMP"/>
    <property type="match status" value="1"/>
</dbReference>
<dbReference type="SMART" id="SM00304">
    <property type="entry name" value="HAMP"/>
    <property type="match status" value="1"/>
</dbReference>
<dbReference type="InterPro" id="IPR047669">
    <property type="entry name" value="MtrAB_MtrB"/>
</dbReference>
<dbReference type="Pfam" id="PF00672">
    <property type="entry name" value="HAMP"/>
    <property type="match status" value="1"/>
</dbReference>
<evidence type="ECO:0000256" key="5">
    <source>
        <dbReference type="ARBA" id="ARBA00022553"/>
    </source>
</evidence>
<accession>A0ABU7KRD7</accession>
<dbReference type="EMBL" id="JAUUCC010000035">
    <property type="protein sequence ID" value="MEE2051853.1"/>
    <property type="molecule type" value="Genomic_DNA"/>
</dbReference>
<feature type="domain" description="HAMP" evidence="18">
    <location>
        <begin position="256"/>
        <end position="308"/>
    </location>
</feature>
<proteinExistence type="predicted"/>
<dbReference type="NCBIfam" id="NF040691">
    <property type="entry name" value="MtrAB_MtrB"/>
    <property type="match status" value="1"/>
</dbReference>
<dbReference type="PROSITE" id="PS50109">
    <property type="entry name" value="HIS_KIN"/>
    <property type="match status" value="1"/>
</dbReference>
<dbReference type="RefSeq" id="WP_330158913.1">
    <property type="nucleotide sequence ID" value="NZ_BAAAJA010000001.1"/>
</dbReference>
<name>A0ABU7KRD7_9ACTN</name>
<dbReference type="SMART" id="SM00388">
    <property type="entry name" value="HisKA"/>
    <property type="match status" value="1"/>
</dbReference>
<feature type="compositionally biased region" description="Basic and acidic residues" evidence="15">
    <location>
        <begin position="582"/>
        <end position="595"/>
    </location>
</feature>
<dbReference type="InterPro" id="IPR003661">
    <property type="entry name" value="HisK_dim/P_dom"/>
</dbReference>
<evidence type="ECO:0000313" key="19">
    <source>
        <dbReference type="EMBL" id="MEE2051853.1"/>
    </source>
</evidence>
<feature type="region of interest" description="Disordered" evidence="15">
    <location>
        <begin position="1"/>
        <end position="35"/>
    </location>
</feature>
<dbReference type="SUPFAM" id="SSF158472">
    <property type="entry name" value="HAMP domain-like"/>
    <property type="match status" value="1"/>
</dbReference>
<dbReference type="PANTHER" id="PTHR43547">
    <property type="entry name" value="TWO-COMPONENT HISTIDINE KINASE"/>
    <property type="match status" value="1"/>
</dbReference>
<evidence type="ECO:0000313" key="20">
    <source>
        <dbReference type="Proteomes" id="UP001348641"/>
    </source>
</evidence>
<evidence type="ECO:0000256" key="6">
    <source>
        <dbReference type="ARBA" id="ARBA00022679"/>
    </source>
</evidence>
<evidence type="ECO:0000256" key="1">
    <source>
        <dbReference type="ARBA" id="ARBA00000085"/>
    </source>
</evidence>
<evidence type="ECO:0000256" key="2">
    <source>
        <dbReference type="ARBA" id="ARBA00004651"/>
    </source>
</evidence>